<dbReference type="Pfam" id="PF12802">
    <property type="entry name" value="MarR_2"/>
    <property type="match status" value="1"/>
</dbReference>
<dbReference type="PANTHER" id="PTHR33164:SF43">
    <property type="entry name" value="HTH-TYPE TRANSCRIPTIONAL REPRESSOR YETL"/>
    <property type="match status" value="1"/>
</dbReference>
<dbReference type="SUPFAM" id="SSF46785">
    <property type="entry name" value="Winged helix' DNA-binding domain"/>
    <property type="match status" value="1"/>
</dbReference>
<dbReference type="InterPro" id="IPR039422">
    <property type="entry name" value="MarR/SlyA-like"/>
</dbReference>
<organism evidence="2 3">
    <name type="scientific">Zhihengliuella alba</name>
    <dbReference type="NCBI Taxonomy" id="547018"/>
    <lineage>
        <taxon>Bacteria</taxon>
        <taxon>Bacillati</taxon>
        <taxon>Actinomycetota</taxon>
        <taxon>Actinomycetes</taxon>
        <taxon>Micrococcales</taxon>
        <taxon>Micrococcaceae</taxon>
        <taxon>Zhihengliuella</taxon>
    </lineage>
</organism>
<dbReference type="Gene3D" id="1.10.10.10">
    <property type="entry name" value="Winged helix-like DNA-binding domain superfamily/Winged helix DNA-binding domain"/>
    <property type="match status" value="1"/>
</dbReference>
<dbReference type="PANTHER" id="PTHR33164">
    <property type="entry name" value="TRANSCRIPTIONAL REGULATOR, MARR FAMILY"/>
    <property type="match status" value="1"/>
</dbReference>
<dbReference type="InterPro" id="IPR036390">
    <property type="entry name" value="WH_DNA-bd_sf"/>
</dbReference>
<name>A0ABP7DK07_9MICC</name>
<keyword evidence="3" id="KW-1185">Reference proteome</keyword>
<dbReference type="SMART" id="SM00347">
    <property type="entry name" value="HTH_MARR"/>
    <property type="match status" value="1"/>
</dbReference>
<proteinExistence type="predicted"/>
<dbReference type="PROSITE" id="PS50995">
    <property type="entry name" value="HTH_MARR_2"/>
    <property type="match status" value="1"/>
</dbReference>
<reference evidence="3" key="1">
    <citation type="journal article" date="2019" name="Int. J. Syst. Evol. Microbiol.">
        <title>The Global Catalogue of Microorganisms (GCM) 10K type strain sequencing project: providing services to taxonomists for standard genome sequencing and annotation.</title>
        <authorList>
            <consortium name="The Broad Institute Genomics Platform"/>
            <consortium name="The Broad Institute Genome Sequencing Center for Infectious Disease"/>
            <person name="Wu L."/>
            <person name="Ma J."/>
        </authorList>
    </citation>
    <scope>NUCLEOTIDE SEQUENCE [LARGE SCALE GENOMIC DNA]</scope>
    <source>
        <strain evidence="3">JCM 16961</strain>
    </source>
</reference>
<protein>
    <recommendedName>
        <fullName evidence="1">HTH marR-type domain-containing protein</fullName>
    </recommendedName>
</protein>
<dbReference type="RefSeq" id="WP_344883669.1">
    <property type="nucleotide sequence ID" value="NZ_BAABCJ010000005.1"/>
</dbReference>
<dbReference type="InterPro" id="IPR000835">
    <property type="entry name" value="HTH_MarR-typ"/>
</dbReference>
<evidence type="ECO:0000313" key="2">
    <source>
        <dbReference type="EMBL" id="GAA3705763.1"/>
    </source>
</evidence>
<sequence>MPTPPSRRDDLLADLADALIDVARSLQDHGYRDPELVPLTRQEITVISHIHRHPGTIPKELAADLGLKSSNASTALRGLEAKGMVVRTPDPADGRRTHLDLTDLAEDSIRRVRDGMSRLLHPLDLDDRDLARTVEALRGLTVAAPSDAEA</sequence>
<comment type="caution">
    <text evidence="2">The sequence shown here is derived from an EMBL/GenBank/DDBJ whole genome shotgun (WGS) entry which is preliminary data.</text>
</comment>
<evidence type="ECO:0000313" key="3">
    <source>
        <dbReference type="Proteomes" id="UP001501536"/>
    </source>
</evidence>
<feature type="domain" description="HTH marR-type" evidence="1">
    <location>
        <begin position="12"/>
        <end position="150"/>
    </location>
</feature>
<dbReference type="EMBL" id="BAABCJ010000005">
    <property type="protein sequence ID" value="GAA3705763.1"/>
    <property type="molecule type" value="Genomic_DNA"/>
</dbReference>
<gene>
    <name evidence="2" type="ORF">GCM10022377_19420</name>
</gene>
<dbReference type="InterPro" id="IPR036388">
    <property type="entry name" value="WH-like_DNA-bd_sf"/>
</dbReference>
<dbReference type="Proteomes" id="UP001501536">
    <property type="component" value="Unassembled WGS sequence"/>
</dbReference>
<evidence type="ECO:0000259" key="1">
    <source>
        <dbReference type="PROSITE" id="PS50995"/>
    </source>
</evidence>
<accession>A0ABP7DK07</accession>